<evidence type="ECO:0000313" key="6">
    <source>
        <dbReference type="EMBL" id="SPP25636.1"/>
    </source>
</evidence>
<dbReference type="GeneID" id="66536904"/>
<evidence type="ECO:0000256" key="2">
    <source>
        <dbReference type="ARBA" id="ARBA00023015"/>
    </source>
</evidence>
<dbReference type="GO" id="GO:0032993">
    <property type="term" value="C:protein-DNA complex"/>
    <property type="evidence" value="ECO:0007669"/>
    <property type="project" value="TreeGrafter"/>
</dbReference>
<keyword evidence="2" id="KW-0805">Transcription regulation</keyword>
<dbReference type="FunFam" id="1.10.10.10:FF:000001">
    <property type="entry name" value="LysR family transcriptional regulator"/>
    <property type="match status" value="1"/>
</dbReference>
<dbReference type="InterPro" id="IPR005119">
    <property type="entry name" value="LysR_subst-bd"/>
</dbReference>
<sequence length="302" mass="34318">MKLSTLKYFVTVATENSFTKASEKLYISQPTLSRRIQELELELNIELFIRHSHGLKLSLAGEQFLLEVTKVLKSVDQLTHMFDPQSTADKTPQILKVGYLSNFNMGKMYELFELFKMACPETQFLLQQDTPMNLADGLTNGHYDIVFNLLTYVQTNQTIDYTIFIKNNLQIALPIEHPLSSRKKITFSDLSQESFILLERQHSPVIVDYVINQGIKNGFNLKANAYVKDLDEGLSMVSVGNGLSFLYSGMNDGSLADKYHIKIIDLESTNSDQNIVAALNTTNNSSLLKTFFEFIKHNSYNL</sequence>
<dbReference type="PANTHER" id="PTHR30346">
    <property type="entry name" value="TRANSCRIPTIONAL DUAL REGULATOR HCAR-RELATED"/>
    <property type="match status" value="1"/>
</dbReference>
<feature type="domain" description="HTH lysR-type" evidence="5">
    <location>
        <begin position="1"/>
        <end position="58"/>
    </location>
</feature>
<comment type="similarity">
    <text evidence="1">Belongs to the LysR transcriptional regulatory family.</text>
</comment>
<dbReference type="SUPFAM" id="SSF53850">
    <property type="entry name" value="Periplasmic binding protein-like II"/>
    <property type="match status" value="1"/>
</dbReference>
<keyword evidence="4" id="KW-0804">Transcription</keyword>
<evidence type="ECO:0000259" key="5">
    <source>
        <dbReference type="PROSITE" id="PS50931"/>
    </source>
</evidence>
<dbReference type="Proteomes" id="UP000270190">
    <property type="component" value="Unassembled WGS sequence"/>
</dbReference>
<dbReference type="GO" id="GO:0003700">
    <property type="term" value="F:DNA-binding transcription factor activity"/>
    <property type="evidence" value="ECO:0007669"/>
    <property type="project" value="InterPro"/>
</dbReference>
<evidence type="ECO:0000256" key="1">
    <source>
        <dbReference type="ARBA" id="ARBA00009437"/>
    </source>
</evidence>
<keyword evidence="3" id="KW-0238">DNA-binding</keyword>
<dbReference type="SUPFAM" id="SSF46785">
    <property type="entry name" value="Winged helix' DNA-binding domain"/>
    <property type="match status" value="1"/>
</dbReference>
<dbReference type="PANTHER" id="PTHR30346:SF0">
    <property type="entry name" value="HCA OPERON TRANSCRIPTIONAL ACTIVATOR HCAR"/>
    <property type="match status" value="1"/>
</dbReference>
<dbReference type="PROSITE" id="PS50931">
    <property type="entry name" value="HTH_LYSR"/>
    <property type="match status" value="1"/>
</dbReference>
<dbReference type="AlphaFoldDB" id="A0A2X0RZJ0"/>
<dbReference type="Gene3D" id="1.10.10.10">
    <property type="entry name" value="Winged helix-like DNA-binding domain superfamily/Winged helix DNA-binding domain"/>
    <property type="match status" value="1"/>
</dbReference>
<dbReference type="InterPro" id="IPR000847">
    <property type="entry name" value="LysR_HTH_N"/>
</dbReference>
<reference evidence="7" key="1">
    <citation type="submission" date="2018-04" db="EMBL/GenBank/DDBJ databases">
        <authorList>
            <person name="Illikoud N."/>
        </authorList>
    </citation>
    <scope>NUCLEOTIDE SEQUENCE [LARGE SCALE GENOMIC DNA]</scope>
</reference>
<proteinExistence type="inferred from homology"/>
<dbReference type="InterPro" id="IPR036390">
    <property type="entry name" value="WH_DNA-bd_sf"/>
</dbReference>
<dbReference type="InterPro" id="IPR036388">
    <property type="entry name" value="WH-like_DNA-bd_sf"/>
</dbReference>
<dbReference type="PRINTS" id="PR00039">
    <property type="entry name" value="HTHLYSR"/>
</dbReference>
<organism evidence="6 7">
    <name type="scientific">Brochothrix thermosphacta</name>
    <name type="common">Microbacterium thermosphactum</name>
    <dbReference type="NCBI Taxonomy" id="2756"/>
    <lineage>
        <taxon>Bacteria</taxon>
        <taxon>Bacillati</taxon>
        <taxon>Bacillota</taxon>
        <taxon>Bacilli</taxon>
        <taxon>Bacillales</taxon>
        <taxon>Listeriaceae</taxon>
        <taxon>Brochothrix</taxon>
    </lineage>
</organism>
<dbReference type="Gene3D" id="3.40.190.10">
    <property type="entry name" value="Periplasmic binding protein-like II"/>
    <property type="match status" value="2"/>
</dbReference>
<evidence type="ECO:0000313" key="7">
    <source>
        <dbReference type="Proteomes" id="UP000270190"/>
    </source>
</evidence>
<accession>A0A2X0RZJ0</accession>
<evidence type="ECO:0000256" key="3">
    <source>
        <dbReference type="ARBA" id="ARBA00023125"/>
    </source>
</evidence>
<dbReference type="GO" id="GO:0003677">
    <property type="term" value="F:DNA binding"/>
    <property type="evidence" value="ECO:0007669"/>
    <property type="project" value="UniProtKB-KW"/>
</dbReference>
<gene>
    <name evidence="6" type="ORF">BTBSAS_10088</name>
</gene>
<protein>
    <submittedName>
        <fullName evidence="6">LysR family transcriptional regulator</fullName>
    </submittedName>
</protein>
<dbReference type="EMBL" id="OUNC01000001">
    <property type="protein sequence ID" value="SPP25636.1"/>
    <property type="molecule type" value="Genomic_DNA"/>
</dbReference>
<name>A0A2X0RZJ0_BROTH</name>
<dbReference type="RefSeq" id="WP_029090724.1">
    <property type="nucleotide sequence ID" value="NZ_CBCPKC010000008.1"/>
</dbReference>
<evidence type="ECO:0000256" key="4">
    <source>
        <dbReference type="ARBA" id="ARBA00023163"/>
    </source>
</evidence>
<dbReference type="Pfam" id="PF03466">
    <property type="entry name" value="LysR_substrate"/>
    <property type="match status" value="1"/>
</dbReference>
<dbReference type="Pfam" id="PF00126">
    <property type="entry name" value="HTH_1"/>
    <property type="match status" value="1"/>
</dbReference>